<dbReference type="Pfam" id="PF00535">
    <property type="entry name" value="Glycos_transf_2"/>
    <property type="match status" value="1"/>
</dbReference>
<evidence type="ECO:0000259" key="1">
    <source>
        <dbReference type="Pfam" id="PF00535"/>
    </source>
</evidence>
<dbReference type="SUPFAM" id="SSF53335">
    <property type="entry name" value="S-adenosyl-L-methionine-dependent methyltransferases"/>
    <property type="match status" value="1"/>
</dbReference>
<feature type="non-terminal residue" evidence="2">
    <location>
        <position position="1"/>
    </location>
</feature>
<feature type="domain" description="Glycosyltransferase 2-like" evidence="1">
    <location>
        <begin position="235"/>
        <end position="361"/>
    </location>
</feature>
<dbReference type="InterPro" id="IPR029063">
    <property type="entry name" value="SAM-dependent_MTases_sf"/>
</dbReference>
<dbReference type="CDD" id="cd04179">
    <property type="entry name" value="DPM_DPG-synthase_like"/>
    <property type="match status" value="1"/>
</dbReference>
<dbReference type="Gene3D" id="3.90.550.10">
    <property type="entry name" value="Spore Coat Polysaccharide Biosynthesis Protein SpsA, Chain A"/>
    <property type="match status" value="1"/>
</dbReference>
<protein>
    <recommendedName>
        <fullName evidence="1">Glycosyltransferase 2-like domain-containing protein</fullName>
    </recommendedName>
</protein>
<dbReference type="Pfam" id="PF13489">
    <property type="entry name" value="Methyltransf_23"/>
    <property type="match status" value="1"/>
</dbReference>
<dbReference type="PANTHER" id="PTHR10859">
    <property type="entry name" value="GLYCOSYL TRANSFERASE"/>
    <property type="match status" value="1"/>
</dbReference>
<dbReference type="PANTHER" id="PTHR10859:SF91">
    <property type="entry name" value="DOLICHYL-PHOSPHATE BETA-GLUCOSYLTRANSFERASE"/>
    <property type="match status" value="1"/>
</dbReference>
<name>A0A0F9SX29_9ZZZZ</name>
<comment type="caution">
    <text evidence="2">The sequence shown here is derived from an EMBL/GenBank/DDBJ whole genome shotgun (WGS) entry which is preliminary data.</text>
</comment>
<dbReference type="EMBL" id="LAZR01002151">
    <property type="protein sequence ID" value="KKN33793.1"/>
    <property type="molecule type" value="Genomic_DNA"/>
</dbReference>
<dbReference type="InterPro" id="IPR029044">
    <property type="entry name" value="Nucleotide-diphossugar_trans"/>
</dbReference>
<evidence type="ECO:0000313" key="2">
    <source>
        <dbReference type="EMBL" id="KKN33793.1"/>
    </source>
</evidence>
<dbReference type="AlphaFoldDB" id="A0A0F9SX29"/>
<dbReference type="GO" id="GO:0006487">
    <property type="term" value="P:protein N-linked glycosylation"/>
    <property type="evidence" value="ECO:0007669"/>
    <property type="project" value="TreeGrafter"/>
</dbReference>
<dbReference type="CDD" id="cd02440">
    <property type="entry name" value="AdoMet_MTases"/>
    <property type="match status" value="1"/>
</dbReference>
<accession>A0A0F9SX29</accession>
<reference evidence="2" key="1">
    <citation type="journal article" date="2015" name="Nature">
        <title>Complex archaea that bridge the gap between prokaryotes and eukaryotes.</title>
        <authorList>
            <person name="Spang A."/>
            <person name="Saw J.H."/>
            <person name="Jorgensen S.L."/>
            <person name="Zaremba-Niedzwiedzka K."/>
            <person name="Martijn J."/>
            <person name="Lind A.E."/>
            <person name="van Eijk R."/>
            <person name="Schleper C."/>
            <person name="Guy L."/>
            <person name="Ettema T.J."/>
        </authorList>
    </citation>
    <scope>NUCLEOTIDE SEQUENCE</scope>
</reference>
<dbReference type="SUPFAM" id="SSF53448">
    <property type="entry name" value="Nucleotide-diphospho-sugar transferases"/>
    <property type="match status" value="1"/>
</dbReference>
<dbReference type="Gene3D" id="3.40.50.150">
    <property type="entry name" value="Vaccinia Virus protein VP39"/>
    <property type="match status" value="1"/>
</dbReference>
<sequence length="470" mass="54986">AARRDEVRKHQTRFAKKRGKWIANNPYFYKNIKRLLQFIIEPQKRVLHIRSETGFLLSAVNPSEGIGIEVSQEMVDIARERYPQFQFIRSDPEELSMKKKFDYILFSHISDTIDVINAFRHLKNLLEPHTRLIIYTYNHLWQPIIKLAELCRIKMPMPEQNWLSEIDIYGLLNLSGFEHLRTYRTILFPKWIPFLSWFLNRVIAKLPLLNRLCMTNVIVARPFPLKFNPNDTGVSVIVPCKNERGNIEPAVQRIPNMGKHTEIIFCDDKSTDGTAEEVLRMQEEHPDRDIKLVEGPGICKAENVWTGFDSAKEDVFMILDADLTVMPEELPYFFQAITEGKGDFINGSRMVYPVQKMAMKFSNMLGNKAFSLVFSYLLSQKVKDTLCGTKVMWRSDWERMKPLLNSWGVDRWGDYKLLFSASKLHLRIVDLPVNYQERIFGTTKMVRVFQNGLIMLRMCFIGFRKLKLGF</sequence>
<gene>
    <name evidence="2" type="ORF">LCGC14_0800260</name>
</gene>
<organism evidence="2">
    <name type="scientific">marine sediment metagenome</name>
    <dbReference type="NCBI Taxonomy" id="412755"/>
    <lineage>
        <taxon>unclassified sequences</taxon>
        <taxon>metagenomes</taxon>
        <taxon>ecological metagenomes</taxon>
    </lineage>
</organism>
<dbReference type="InterPro" id="IPR001173">
    <property type="entry name" value="Glyco_trans_2-like"/>
</dbReference>
<proteinExistence type="predicted"/>